<dbReference type="EMBL" id="AP024484">
    <property type="protein sequence ID" value="BCS84808.1"/>
    <property type="molecule type" value="Genomic_DNA"/>
</dbReference>
<dbReference type="PANTHER" id="PTHR34220:SF7">
    <property type="entry name" value="SENSOR HISTIDINE KINASE YPDA"/>
    <property type="match status" value="1"/>
</dbReference>
<feature type="coiled-coil region" evidence="1">
    <location>
        <begin position="67"/>
        <end position="94"/>
    </location>
</feature>
<evidence type="ECO:0000259" key="4">
    <source>
        <dbReference type="Pfam" id="PF06580"/>
    </source>
</evidence>
<sequence>MHGYKVEKPPHEFNRADNGPEKINMRPDMKDRRPDMPMFIGEKNIVSSVILVLIIGMNLGVKLYFKNDKDSKEMQQLEKQNLQQQLEYLKYQINPHFFMNTLNNIHALVDIDPEKAKTTIVELSKMMRYILYEGNKPLIPIVREIQFIKNYITLMKLRYTDKVKISLNIQEPINDSEIPPLMLITFIENAFKHGVSYKQDSFIIINISFIDKRLYFICSNSKKPEDNAEKEETGLPKQGGVGLANVKRRLELIYGDKFTLDIDDDTDTYNVKLDLPIA</sequence>
<feature type="region of interest" description="Disordered" evidence="2">
    <location>
        <begin position="1"/>
        <end position="32"/>
    </location>
</feature>
<evidence type="ECO:0000256" key="3">
    <source>
        <dbReference type="SAM" id="Phobius"/>
    </source>
</evidence>
<proteinExistence type="predicted"/>
<feature type="transmembrane region" description="Helical" evidence="3">
    <location>
        <begin position="45"/>
        <end position="65"/>
    </location>
</feature>
<organism evidence="5 6">
    <name type="scientific">Prevotella herbatica</name>
    <dbReference type="NCBI Taxonomy" id="2801997"/>
    <lineage>
        <taxon>Bacteria</taxon>
        <taxon>Pseudomonadati</taxon>
        <taxon>Bacteroidota</taxon>
        <taxon>Bacteroidia</taxon>
        <taxon>Bacteroidales</taxon>
        <taxon>Prevotellaceae</taxon>
        <taxon>Prevotella</taxon>
    </lineage>
</organism>
<dbReference type="InterPro" id="IPR050640">
    <property type="entry name" value="Bact_2-comp_sensor_kinase"/>
</dbReference>
<dbReference type="Proteomes" id="UP001319045">
    <property type="component" value="Chromosome"/>
</dbReference>
<accession>A0ABM7NWD7</accession>
<reference evidence="5 6" key="1">
    <citation type="journal article" date="2022" name="Int. J. Syst. Evol. Microbiol.">
        <title>Prevotella herbatica sp. nov., a plant polysaccharide-decomposing anaerobic bacterium isolated from a methanogenic reactor.</title>
        <authorList>
            <person name="Uek A."/>
            <person name="Tonouchi A."/>
            <person name="Kaku N."/>
            <person name="Ueki K."/>
        </authorList>
    </citation>
    <scope>NUCLEOTIDE SEQUENCE [LARGE SCALE GENOMIC DNA]</scope>
    <source>
        <strain evidence="5 6">WR041</strain>
    </source>
</reference>
<feature type="domain" description="Signal transduction histidine kinase internal region" evidence="4">
    <location>
        <begin position="85"/>
        <end position="162"/>
    </location>
</feature>
<keyword evidence="3" id="KW-0472">Membrane</keyword>
<dbReference type="PANTHER" id="PTHR34220">
    <property type="entry name" value="SENSOR HISTIDINE KINASE YPDA"/>
    <property type="match status" value="1"/>
</dbReference>
<evidence type="ECO:0000313" key="6">
    <source>
        <dbReference type="Proteomes" id="UP001319045"/>
    </source>
</evidence>
<protein>
    <recommendedName>
        <fullName evidence="4">Signal transduction histidine kinase internal region domain-containing protein</fullName>
    </recommendedName>
</protein>
<keyword evidence="1" id="KW-0175">Coiled coil</keyword>
<evidence type="ECO:0000256" key="2">
    <source>
        <dbReference type="SAM" id="MobiDB-lite"/>
    </source>
</evidence>
<dbReference type="InterPro" id="IPR036890">
    <property type="entry name" value="HATPase_C_sf"/>
</dbReference>
<keyword evidence="3" id="KW-1133">Transmembrane helix</keyword>
<keyword evidence="6" id="KW-1185">Reference proteome</keyword>
<gene>
    <name evidence="5" type="ORF">prwr041_07010</name>
</gene>
<evidence type="ECO:0000313" key="5">
    <source>
        <dbReference type="EMBL" id="BCS84808.1"/>
    </source>
</evidence>
<dbReference type="Pfam" id="PF06580">
    <property type="entry name" value="His_kinase"/>
    <property type="match status" value="1"/>
</dbReference>
<name>A0ABM7NWD7_9BACT</name>
<evidence type="ECO:0000256" key="1">
    <source>
        <dbReference type="SAM" id="Coils"/>
    </source>
</evidence>
<dbReference type="InterPro" id="IPR010559">
    <property type="entry name" value="Sig_transdc_His_kin_internal"/>
</dbReference>
<dbReference type="Gene3D" id="3.30.565.10">
    <property type="entry name" value="Histidine kinase-like ATPase, C-terminal domain"/>
    <property type="match status" value="1"/>
</dbReference>
<keyword evidence="3" id="KW-0812">Transmembrane</keyword>
<dbReference type="SUPFAM" id="SSF55874">
    <property type="entry name" value="ATPase domain of HSP90 chaperone/DNA topoisomerase II/histidine kinase"/>
    <property type="match status" value="1"/>
</dbReference>